<dbReference type="Proteomes" id="UP000298663">
    <property type="component" value="Unassembled WGS sequence"/>
</dbReference>
<evidence type="ECO:0000313" key="2">
    <source>
        <dbReference type="Proteomes" id="UP000298663"/>
    </source>
</evidence>
<sequence length="66" mass="7728">MQFLTLASVLWPVWRRRFFGFFQETLQISGQRIPRSCGQSKVVPDGRRCLQRRIGKMHQECVGNSC</sequence>
<accession>A0A4U5N1B4</accession>
<gene>
    <name evidence="1" type="ORF">L596_017262</name>
</gene>
<reference evidence="1 2" key="1">
    <citation type="journal article" date="2015" name="Genome Biol.">
        <title>Comparative genomics of Steinernema reveals deeply conserved gene regulatory networks.</title>
        <authorList>
            <person name="Dillman A.R."/>
            <person name="Macchietto M."/>
            <person name="Porter C.F."/>
            <person name="Rogers A."/>
            <person name="Williams B."/>
            <person name="Antoshechkin I."/>
            <person name="Lee M.M."/>
            <person name="Goodwin Z."/>
            <person name="Lu X."/>
            <person name="Lewis E.E."/>
            <person name="Goodrich-Blair H."/>
            <person name="Stock S.P."/>
            <person name="Adams B.J."/>
            <person name="Sternberg P.W."/>
            <person name="Mortazavi A."/>
        </authorList>
    </citation>
    <scope>NUCLEOTIDE SEQUENCE [LARGE SCALE GENOMIC DNA]</scope>
    <source>
        <strain evidence="1 2">ALL</strain>
    </source>
</reference>
<organism evidence="1 2">
    <name type="scientific">Steinernema carpocapsae</name>
    <name type="common">Entomopathogenic nematode</name>
    <dbReference type="NCBI Taxonomy" id="34508"/>
    <lineage>
        <taxon>Eukaryota</taxon>
        <taxon>Metazoa</taxon>
        <taxon>Ecdysozoa</taxon>
        <taxon>Nematoda</taxon>
        <taxon>Chromadorea</taxon>
        <taxon>Rhabditida</taxon>
        <taxon>Tylenchina</taxon>
        <taxon>Panagrolaimomorpha</taxon>
        <taxon>Strongyloidoidea</taxon>
        <taxon>Steinernematidae</taxon>
        <taxon>Steinernema</taxon>
    </lineage>
</organism>
<proteinExistence type="predicted"/>
<name>A0A4U5N1B4_STECR</name>
<reference evidence="1 2" key="2">
    <citation type="journal article" date="2019" name="G3 (Bethesda)">
        <title>Hybrid Assembly of the Genome of the Entomopathogenic Nematode Steinernema carpocapsae Identifies the X-Chromosome.</title>
        <authorList>
            <person name="Serra L."/>
            <person name="Macchietto M."/>
            <person name="Macias-Munoz A."/>
            <person name="McGill C.J."/>
            <person name="Rodriguez I.M."/>
            <person name="Rodriguez B."/>
            <person name="Murad R."/>
            <person name="Mortazavi A."/>
        </authorList>
    </citation>
    <scope>NUCLEOTIDE SEQUENCE [LARGE SCALE GENOMIC DNA]</scope>
    <source>
        <strain evidence="1 2">ALL</strain>
    </source>
</reference>
<keyword evidence="2" id="KW-1185">Reference proteome</keyword>
<evidence type="ECO:0000313" key="1">
    <source>
        <dbReference type="EMBL" id="TKR76061.1"/>
    </source>
</evidence>
<protein>
    <submittedName>
        <fullName evidence="1">Uncharacterized protein</fullName>
    </submittedName>
</protein>
<dbReference type="EMBL" id="AZBU02000005">
    <property type="protein sequence ID" value="TKR76061.1"/>
    <property type="molecule type" value="Genomic_DNA"/>
</dbReference>
<dbReference type="AlphaFoldDB" id="A0A4U5N1B4"/>
<comment type="caution">
    <text evidence="1">The sequence shown here is derived from an EMBL/GenBank/DDBJ whole genome shotgun (WGS) entry which is preliminary data.</text>
</comment>